<protein>
    <recommendedName>
        <fullName evidence="4">DNA-binding protein BIN4</fullName>
    </recommendedName>
</protein>
<dbReference type="GO" id="GO:0030307">
    <property type="term" value="P:positive regulation of cell growth"/>
    <property type="evidence" value="ECO:0007669"/>
    <property type="project" value="EnsemblPlants"/>
</dbReference>
<dbReference type="OMA" id="QTDQNEG"/>
<dbReference type="AlphaFoldDB" id="A0A2C9U3D5"/>
<feature type="compositionally biased region" description="Low complexity" evidence="1">
    <location>
        <begin position="126"/>
        <end position="135"/>
    </location>
</feature>
<dbReference type="GO" id="GO:0010090">
    <property type="term" value="P:trichome morphogenesis"/>
    <property type="evidence" value="ECO:0007669"/>
    <property type="project" value="EnsemblPlants"/>
</dbReference>
<accession>A0A2C9U3D5</accession>
<feature type="compositionally biased region" description="Polar residues" evidence="1">
    <location>
        <begin position="352"/>
        <end position="368"/>
    </location>
</feature>
<dbReference type="OrthoDB" id="549068at2759"/>
<feature type="region of interest" description="Disordered" evidence="1">
    <location>
        <begin position="1"/>
        <end position="205"/>
    </location>
</feature>
<feature type="compositionally biased region" description="Basic and acidic residues" evidence="1">
    <location>
        <begin position="195"/>
        <end position="205"/>
    </location>
</feature>
<dbReference type="PANTHER" id="PTHR34810:SF1">
    <property type="entry name" value="DNA-BINDING PROTEIN BIN4"/>
    <property type="match status" value="1"/>
</dbReference>
<comment type="caution">
    <text evidence="2">The sequence shown here is derived from an EMBL/GenBank/DDBJ whole genome shotgun (WGS) entry which is preliminary data.</text>
</comment>
<organism evidence="2 3">
    <name type="scientific">Manihot esculenta</name>
    <name type="common">Cassava</name>
    <name type="synonym">Jatropha manihot</name>
    <dbReference type="NCBI Taxonomy" id="3983"/>
    <lineage>
        <taxon>Eukaryota</taxon>
        <taxon>Viridiplantae</taxon>
        <taxon>Streptophyta</taxon>
        <taxon>Embryophyta</taxon>
        <taxon>Tracheophyta</taxon>
        <taxon>Spermatophyta</taxon>
        <taxon>Magnoliopsida</taxon>
        <taxon>eudicotyledons</taxon>
        <taxon>Gunneridae</taxon>
        <taxon>Pentapetalae</taxon>
        <taxon>rosids</taxon>
        <taxon>fabids</taxon>
        <taxon>Malpighiales</taxon>
        <taxon>Euphorbiaceae</taxon>
        <taxon>Crotonoideae</taxon>
        <taxon>Manihoteae</taxon>
        <taxon>Manihot</taxon>
    </lineage>
</organism>
<feature type="compositionally biased region" description="Low complexity" evidence="1">
    <location>
        <begin position="21"/>
        <end position="32"/>
    </location>
</feature>
<dbReference type="PANTHER" id="PTHR34810">
    <property type="entry name" value="DNA-BINDING PROTEIN BIN4"/>
    <property type="match status" value="1"/>
</dbReference>
<dbReference type="Proteomes" id="UP000091857">
    <property type="component" value="Chromosome 18"/>
</dbReference>
<feature type="compositionally biased region" description="Basic residues" evidence="1">
    <location>
        <begin position="392"/>
        <end position="410"/>
    </location>
</feature>
<dbReference type="GO" id="GO:0009330">
    <property type="term" value="C:DNA topoisomerase type II (double strand cut, ATP-hydrolyzing) complex"/>
    <property type="evidence" value="ECO:0000318"/>
    <property type="project" value="GO_Central"/>
</dbReference>
<dbReference type="GO" id="GO:0090627">
    <property type="term" value="P:plant epidermal cell differentiation"/>
    <property type="evidence" value="ECO:0007669"/>
    <property type="project" value="EnsemblPlants"/>
</dbReference>
<dbReference type="GO" id="GO:0005634">
    <property type="term" value="C:nucleus"/>
    <property type="evidence" value="ECO:0000318"/>
    <property type="project" value="GO_Central"/>
</dbReference>
<dbReference type="GO" id="GO:0048364">
    <property type="term" value="P:root development"/>
    <property type="evidence" value="ECO:0007669"/>
    <property type="project" value="EnsemblPlants"/>
</dbReference>
<proteinExistence type="predicted"/>
<feature type="region of interest" description="Disordered" evidence="1">
    <location>
        <begin position="343"/>
        <end position="410"/>
    </location>
</feature>
<feature type="compositionally biased region" description="Basic and acidic residues" evidence="1">
    <location>
        <begin position="136"/>
        <end position="155"/>
    </location>
</feature>
<dbReference type="GO" id="GO:0003690">
    <property type="term" value="F:double-stranded DNA binding"/>
    <property type="evidence" value="ECO:0000318"/>
    <property type="project" value="GO_Central"/>
</dbReference>
<gene>
    <name evidence="2" type="ORF">MANES_18G108300v8</name>
</gene>
<name>A0A2C9U3D5_MANES</name>
<dbReference type="STRING" id="3983.A0A2C9U3D5"/>
<evidence type="ECO:0000256" key="1">
    <source>
        <dbReference type="SAM" id="MobiDB-lite"/>
    </source>
</evidence>
<reference evidence="3" key="1">
    <citation type="journal article" date="2016" name="Nat. Biotechnol.">
        <title>Sequencing wild and cultivated cassava and related species reveals extensive interspecific hybridization and genetic diversity.</title>
        <authorList>
            <person name="Bredeson J.V."/>
            <person name="Lyons J.B."/>
            <person name="Prochnik S.E."/>
            <person name="Wu G.A."/>
            <person name="Ha C.M."/>
            <person name="Edsinger-Gonzales E."/>
            <person name="Grimwood J."/>
            <person name="Schmutz J."/>
            <person name="Rabbi I.Y."/>
            <person name="Egesi C."/>
            <person name="Nauluvula P."/>
            <person name="Lebot V."/>
            <person name="Ndunguru J."/>
            <person name="Mkamilo G."/>
            <person name="Bart R.S."/>
            <person name="Setter T.L."/>
            <person name="Gleadow R.M."/>
            <person name="Kulakow P."/>
            <person name="Ferguson M.E."/>
            <person name="Rounsley S."/>
            <person name="Rokhsar D.S."/>
        </authorList>
    </citation>
    <scope>NUCLEOTIDE SEQUENCE [LARGE SCALE GENOMIC DNA]</scope>
    <source>
        <strain evidence="3">cv. AM560-2</strain>
    </source>
</reference>
<dbReference type="Gramene" id="Manes.18G108300.1.v8.1">
    <property type="protein sequence ID" value="Manes.18G108300.1.v8.1.CDS"/>
    <property type="gene ID" value="Manes.18G108300.v8.1"/>
</dbReference>
<feature type="compositionally biased region" description="Basic and acidic residues" evidence="1">
    <location>
        <begin position="1"/>
        <end position="10"/>
    </location>
</feature>
<dbReference type="GO" id="GO:0048367">
    <property type="term" value="P:shoot system development"/>
    <property type="evidence" value="ECO:0007669"/>
    <property type="project" value="EnsemblPlants"/>
</dbReference>
<feature type="compositionally biased region" description="Basic and acidic residues" evidence="1">
    <location>
        <begin position="173"/>
        <end position="188"/>
    </location>
</feature>
<dbReference type="EMBL" id="CM004404">
    <property type="protein sequence ID" value="OAY23801.1"/>
    <property type="molecule type" value="Genomic_DNA"/>
</dbReference>
<evidence type="ECO:0008006" key="4">
    <source>
        <dbReference type="Google" id="ProtNLM"/>
    </source>
</evidence>
<sequence length="410" mass="44397">MSSSREDSPDWLRCFQAPTHSTVTLSSDSDSLPNASPSRDDKIDSQSPERYNNHGIASGETGAESPLQQISKAKAPKRGRTGDGTPTKKERNKKKKKGVEEEEEEQREGNGADELAAEEVTHAVNHSILALSSDSESSHDNSSGRKAKNIESKESGEDEDSMVGSSSGAVKKASKEKSPKKLLKVEGHTHKKGKNKNDNVLKGDHDAVEVVDEDTSVKRTDPHVSTSRLPLLLPEKVGRSKALVECEGDSIDLSGDMGAVGRVVIPDGSSGNHDMYLDLKGTIYRTTIVPSRTFCVVSFGQSEAKIEAIMNDFIQLKAQSNVYEAETMVEGTLEGFSFDSEDEADKMPKAISHQTDQNEGNEEQTNGRTKGKAKKSSGMAQNKAKTGGKTQPGKRIRKKAQVSKKTKAKK</sequence>
<evidence type="ECO:0000313" key="2">
    <source>
        <dbReference type="EMBL" id="OAY23801.1"/>
    </source>
</evidence>
<evidence type="ECO:0000313" key="3">
    <source>
        <dbReference type="Proteomes" id="UP000091857"/>
    </source>
</evidence>
<dbReference type="InterPro" id="IPR033246">
    <property type="entry name" value="BIN4"/>
</dbReference>
<dbReference type="GO" id="GO:0042023">
    <property type="term" value="P:DNA endoreduplication"/>
    <property type="evidence" value="ECO:0000318"/>
    <property type="project" value="GO_Central"/>
</dbReference>
<dbReference type="GO" id="GO:0051276">
    <property type="term" value="P:chromosome organization"/>
    <property type="evidence" value="ECO:0000318"/>
    <property type="project" value="GO_Central"/>
</dbReference>
<keyword evidence="3" id="KW-1185">Reference proteome</keyword>